<sequence length="250" mass="30119">MYDKYLLRPLFYVSLNNIINHLIIEYEKNGYSFSLTGFDISHNLVNAGIRRLVNDLKIDIKKFPSFLKIKNARDFKVYATFEGFFYHITYDEWLVKKHKKLQEYKGLSFYGLLEKTHPIFEVDYKSYEKYFLLQDVQVAFIALNNLLLKKRDETERQGFNPNISPVYFLFRELDKEVQYICEKLRTKGHLGKGFIHMFCRYGIEKIRKYDNRFSIVYATNFECWLRSKARARRHFANEKLYSLFMSNTTI</sequence>
<protein>
    <submittedName>
        <fullName evidence="1">Uncharacterized protein</fullName>
    </submittedName>
</protein>
<dbReference type="AlphaFoldDB" id="A0A7V4NEI1"/>
<comment type="caution">
    <text evidence="1">The sequence shown here is derived from an EMBL/GenBank/DDBJ whole genome shotgun (WGS) entry which is preliminary data.</text>
</comment>
<dbReference type="EMBL" id="DSZZ01000026">
    <property type="protein sequence ID" value="HGU51989.1"/>
    <property type="molecule type" value="Genomic_DNA"/>
</dbReference>
<proteinExistence type="predicted"/>
<gene>
    <name evidence="1" type="ORF">ENT78_00425</name>
</gene>
<evidence type="ECO:0000313" key="1">
    <source>
        <dbReference type="EMBL" id="HGU51989.1"/>
    </source>
</evidence>
<accession>A0A7V4NEI1</accession>
<organism evidence="1">
    <name type="scientific">Fervidobacterium pennivorans</name>
    <dbReference type="NCBI Taxonomy" id="93466"/>
    <lineage>
        <taxon>Bacteria</taxon>
        <taxon>Thermotogati</taxon>
        <taxon>Thermotogota</taxon>
        <taxon>Thermotogae</taxon>
        <taxon>Thermotogales</taxon>
        <taxon>Fervidobacteriaceae</taxon>
        <taxon>Fervidobacterium</taxon>
    </lineage>
</organism>
<name>A0A7V4NEI1_FERPE</name>
<reference evidence="1" key="1">
    <citation type="journal article" date="2020" name="mSystems">
        <title>Genome- and Community-Level Interaction Insights into Carbon Utilization and Element Cycling Functions of Hydrothermarchaeota in Hydrothermal Sediment.</title>
        <authorList>
            <person name="Zhou Z."/>
            <person name="Liu Y."/>
            <person name="Xu W."/>
            <person name="Pan J."/>
            <person name="Luo Z.H."/>
            <person name="Li M."/>
        </authorList>
    </citation>
    <scope>NUCLEOTIDE SEQUENCE [LARGE SCALE GENOMIC DNA]</scope>
    <source>
        <strain evidence="1">SpSt-61</strain>
    </source>
</reference>